<evidence type="ECO:0000313" key="2">
    <source>
        <dbReference type="EMBL" id="ACY90471.1"/>
    </source>
</evidence>
<feature type="region of interest" description="Disordered" evidence="1">
    <location>
        <begin position="1"/>
        <end position="21"/>
    </location>
</feature>
<dbReference type="Proteomes" id="UP000002695">
    <property type="component" value="Chromosome"/>
</dbReference>
<dbReference type="EMBL" id="CP001363">
    <property type="protein sequence ID" value="ACY90471.1"/>
    <property type="molecule type" value="Genomic_DNA"/>
</dbReference>
<gene>
    <name evidence="2" type="ordered locus">STM14_4075</name>
</gene>
<evidence type="ECO:0000256" key="1">
    <source>
        <dbReference type="SAM" id="MobiDB-lite"/>
    </source>
</evidence>
<protein>
    <submittedName>
        <fullName evidence="2">Uncharacterized protein</fullName>
    </submittedName>
</protein>
<dbReference type="AlphaFoldDB" id="A0A0F6B7H3"/>
<sequence length="34" mass="4046">MLRHNRQIKDARYFTRGSHSHALQTALKRLSQSH</sequence>
<evidence type="ECO:0000313" key="3">
    <source>
        <dbReference type="Proteomes" id="UP000002695"/>
    </source>
</evidence>
<dbReference type="HOGENOM" id="CLU_3375787_0_0_6"/>
<reference evidence="2 3" key="1">
    <citation type="journal article" date="2010" name="J. Bacteriol.">
        <title>Short-term signatures of evolutionary change in the Salmonella enterica serovar typhimurium 14028 genome.</title>
        <authorList>
            <person name="Jarvik T."/>
            <person name="Smillie C."/>
            <person name="Groisman E.A."/>
            <person name="Ochman H."/>
        </authorList>
    </citation>
    <scope>NUCLEOTIDE SEQUENCE [LARGE SCALE GENOMIC DNA]</scope>
    <source>
        <strain evidence="3">14028s / SGSC 2262</strain>
    </source>
</reference>
<keyword evidence="3" id="KW-1185">Reference proteome</keyword>
<proteinExistence type="predicted"/>
<accession>A0A0F6B7H3</accession>
<dbReference type="KEGG" id="seo:STM14_4075"/>
<name>A0A0F6B7H3_SALT1</name>
<organism evidence="2 3">
    <name type="scientific">Salmonella typhimurium (strain 14028s / SGSC 2262)</name>
    <dbReference type="NCBI Taxonomy" id="588858"/>
    <lineage>
        <taxon>Bacteria</taxon>
        <taxon>Pseudomonadati</taxon>
        <taxon>Pseudomonadota</taxon>
        <taxon>Gammaproteobacteria</taxon>
        <taxon>Enterobacterales</taxon>
        <taxon>Enterobacteriaceae</taxon>
        <taxon>Salmonella</taxon>
    </lineage>
</organism>